<keyword evidence="4" id="KW-1185">Reference proteome</keyword>
<dbReference type="InterPro" id="IPR000160">
    <property type="entry name" value="GGDEF_dom"/>
</dbReference>
<dbReference type="Proteomes" id="UP001165492">
    <property type="component" value="Unassembled WGS sequence"/>
</dbReference>
<reference evidence="3" key="1">
    <citation type="submission" date="2021-11" db="EMBL/GenBank/DDBJ databases">
        <title>Description of a new species Pelosinus isolated from the bottom sediments of Lake Baikal.</title>
        <authorList>
            <person name="Zakharyuk A."/>
        </authorList>
    </citation>
    <scope>NUCLEOTIDE SEQUENCE</scope>
    <source>
        <strain evidence="3">Bkl1</strain>
    </source>
</reference>
<dbReference type="CDD" id="cd01949">
    <property type="entry name" value="GGDEF"/>
    <property type="match status" value="1"/>
</dbReference>
<keyword evidence="1" id="KW-0812">Transmembrane</keyword>
<proteinExistence type="predicted"/>
<dbReference type="PANTHER" id="PTHR45138">
    <property type="entry name" value="REGULATORY COMPONENTS OF SENSORY TRANSDUCTION SYSTEM"/>
    <property type="match status" value="1"/>
</dbReference>
<dbReference type="SMART" id="SM00065">
    <property type="entry name" value="GAF"/>
    <property type="match status" value="2"/>
</dbReference>
<dbReference type="EMBL" id="JAJHJB010000005">
    <property type="protein sequence ID" value="MCC5464784.1"/>
    <property type="molecule type" value="Genomic_DNA"/>
</dbReference>
<evidence type="ECO:0000259" key="2">
    <source>
        <dbReference type="PROSITE" id="PS50887"/>
    </source>
</evidence>
<keyword evidence="1" id="KW-1133">Transmembrane helix</keyword>
<dbReference type="EC" id="2.7.7.65" evidence="3"/>
<feature type="transmembrane region" description="Helical" evidence="1">
    <location>
        <begin position="177"/>
        <end position="194"/>
    </location>
</feature>
<dbReference type="SMART" id="SM00267">
    <property type="entry name" value="GGDEF"/>
    <property type="match status" value="1"/>
</dbReference>
<dbReference type="Gene3D" id="3.30.450.40">
    <property type="match status" value="2"/>
</dbReference>
<name>A0ABS8HSG1_9FIRM</name>
<dbReference type="NCBIfam" id="TIGR00254">
    <property type="entry name" value="GGDEF"/>
    <property type="match status" value="1"/>
</dbReference>
<gene>
    <name evidence="3" type="ORF">LMF89_05295</name>
</gene>
<dbReference type="SUPFAM" id="SSF55781">
    <property type="entry name" value="GAF domain-like"/>
    <property type="match status" value="2"/>
</dbReference>
<dbReference type="Pfam" id="PF00990">
    <property type="entry name" value="GGDEF"/>
    <property type="match status" value="1"/>
</dbReference>
<keyword evidence="1" id="KW-0472">Membrane</keyword>
<organism evidence="3 4">
    <name type="scientific">Pelosinus baikalensis</name>
    <dbReference type="NCBI Taxonomy" id="2892015"/>
    <lineage>
        <taxon>Bacteria</taxon>
        <taxon>Bacillati</taxon>
        <taxon>Bacillota</taxon>
        <taxon>Negativicutes</taxon>
        <taxon>Selenomonadales</taxon>
        <taxon>Sporomusaceae</taxon>
        <taxon>Pelosinus</taxon>
    </lineage>
</organism>
<dbReference type="RefSeq" id="WP_229534200.1">
    <property type="nucleotide sequence ID" value="NZ_JAJHJB010000005.1"/>
</dbReference>
<feature type="transmembrane region" description="Helical" evidence="1">
    <location>
        <begin position="40"/>
        <end position="59"/>
    </location>
</feature>
<dbReference type="InterPro" id="IPR029016">
    <property type="entry name" value="GAF-like_dom_sf"/>
</dbReference>
<protein>
    <submittedName>
        <fullName evidence="3">Diguanylate cyclase</fullName>
        <ecNumber evidence="3">2.7.7.65</ecNumber>
    </submittedName>
</protein>
<feature type="transmembrane region" description="Helical" evidence="1">
    <location>
        <begin position="103"/>
        <end position="125"/>
    </location>
</feature>
<dbReference type="PROSITE" id="PS50887">
    <property type="entry name" value="GGDEF"/>
    <property type="match status" value="1"/>
</dbReference>
<dbReference type="Gene3D" id="3.30.70.270">
    <property type="match status" value="1"/>
</dbReference>
<dbReference type="InterPro" id="IPR043128">
    <property type="entry name" value="Rev_trsase/Diguanyl_cyclase"/>
</dbReference>
<keyword evidence="3" id="KW-0548">Nucleotidyltransferase</keyword>
<feature type="transmembrane region" description="Helical" evidence="1">
    <location>
        <begin position="71"/>
        <end position="91"/>
    </location>
</feature>
<evidence type="ECO:0000313" key="3">
    <source>
        <dbReference type="EMBL" id="MCC5464784.1"/>
    </source>
</evidence>
<dbReference type="InterPro" id="IPR029787">
    <property type="entry name" value="Nucleotide_cyclase"/>
</dbReference>
<feature type="domain" description="GGDEF" evidence="2">
    <location>
        <begin position="615"/>
        <end position="754"/>
    </location>
</feature>
<feature type="transmembrane region" description="Helical" evidence="1">
    <location>
        <begin position="6"/>
        <end position="28"/>
    </location>
</feature>
<dbReference type="Pfam" id="PF17159">
    <property type="entry name" value="MASE3"/>
    <property type="match status" value="1"/>
</dbReference>
<comment type="caution">
    <text evidence="3">The sequence shown here is derived from an EMBL/GenBank/DDBJ whole genome shotgun (WGS) entry which is preliminary data.</text>
</comment>
<dbReference type="InterPro" id="IPR003018">
    <property type="entry name" value="GAF"/>
</dbReference>
<evidence type="ECO:0000313" key="4">
    <source>
        <dbReference type="Proteomes" id="UP001165492"/>
    </source>
</evidence>
<dbReference type="PANTHER" id="PTHR45138:SF9">
    <property type="entry name" value="DIGUANYLATE CYCLASE DGCM-RELATED"/>
    <property type="match status" value="1"/>
</dbReference>
<feature type="transmembrane region" description="Helical" evidence="1">
    <location>
        <begin position="145"/>
        <end position="165"/>
    </location>
</feature>
<sequence>MLVIAHNMLGIFTIILGVIISFIAWHGISKNANHYSYLKGKAISFFILCASILDLLQLLSYSANNPADTSWIMYWMIACILWACALLYTIRLTLKTPQPTDTFLFYTASLLLIGLLTGLLTNFSFTFDKFDTLPSFLHIDNTNHPLVISTLLIAISIHSISLIILRRNFSQYITGHYIQIALFFSILSNLAYLSDVSIQTNVFAHLCKCFAYYFVLRAVFKFVIKHPYEQLLLFKEQLEQLAVNNAELYKKSEQQRNLLEDTLSKIGTIISSQLNVKDTLDAIADMVTDLMHSRQSLIGLLCTNQTHIQVVATHGINTPPAVIPLNHCLRGQVIVQNIALSINDLSQHPDIQKPQLIFSSIQSMICAPLIHDGEVIGIIEAYSSDLNAFNESDLRFLTALGRHAGTAIASAMLFEKTKLHLEEEKFLSEISQTTSTTIDTNTIIEHCTSHVMKALNADVAVGMLIDADKKNFTIISSINFNYKLVKMNLDSYPALASLLATFRPCITAANTFAPFAELYDQNASRYMMVLPIAVEQNLLGLILLGWQHFIAPERLNRISFAFLMSQQIALGLEKAHLYNQIKLMALSDSLTGLANRRNFDMFLTIELKRAASLKRPLSLIMLDLDKFKRYNDSFGHLTGDKLLSQLGQILQYNVRNIDLPARYGGEEFSIILPECSSNEAKFLGEKLREIIESENFPDDVGTTTAKITASLGIATYDPAVSAIPPSREKIIELADKALYQAKKEGRNRVITSIIIS</sequence>
<dbReference type="InterPro" id="IPR050469">
    <property type="entry name" value="Diguanylate_Cyclase"/>
</dbReference>
<dbReference type="GO" id="GO:0052621">
    <property type="term" value="F:diguanylate cyclase activity"/>
    <property type="evidence" value="ECO:0007669"/>
    <property type="project" value="UniProtKB-EC"/>
</dbReference>
<dbReference type="InterPro" id="IPR033425">
    <property type="entry name" value="MASE3"/>
</dbReference>
<accession>A0ABS8HSG1</accession>
<dbReference type="Pfam" id="PF13185">
    <property type="entry name" value="GAF_2"/>
    <property type="match status" value="1"/>
</dbReference>
<keyword evidence="3" id="KW-0808">Transferase</keyword>
<evidence type="ECO:0000256" key="1">
    <source>
        <dbReference type="SAM" id="Phobius"/>
    </source>
</evidence>
<dbReference type="SUPFAM" id="SSF55073">
    <property type="entry name" value="Nucleotide cyclase"/>
    <property type="match status" value="1"/>
</dbReference>